<organism evidence="1 2">
    <name type="scientific">Methanospirillum lacunae</name>
    <dbReference type="NCBI Taxonomy" id="668570"/>
    <lineage>
        <taxon>Archaea</taxon>
        <taxon>Methanobacteriati</taxon>
        <taxon>Methanobacteriota</taxon>
        <taxon>Stenosarchaea group</taxon>
        <taxon>Methanomicrobia</taxon>
        <taxon>Methanomicrobiales</taxon>
        <taxon>Methanospirillaceae</taxon>
        <taxon>Methanospirillum</taxon>
    </lineage>
</organism>
<comment type="caution">
    <text evidence="1">The sequence shown here is derived from an EMBL/GenBank/DDBJ whole genome shotgun (WGS) entry which is preliminary data.</text>
</comment>
<name>A0A2V2N297_9EURY</name>
<reference evidence="1 2" key="1">
    <citation type="submission" date="2018-05" db="EMBL/GenBank/DDBJ databases">
        <title>Draft genome of Methanospirillum lacunae Ki8-1.</title>
        <authorList>
            <person name="Dueholm M.S."/>
            <person name="Nielsen P.H."/>
            <person name="Bakmann L.F."/>
            <person name="Otzen D.E."/>
        </authorList>
    </citation>
    <scope>NUCLEOTIDE SEQUENCE [LARGE SCALE GENOMIC DNA]</scope>
    <source>
        <strain evidence="1 2">Ki8-1</strain>
    </source>
</reference>
<dbReference type="Gene3D" id="2.30.110.10">
    <property type="entry name" value="Electron Transport, Fmn-binding Protein, Chain A"/>
    <property type="match status" value="1"/>
</dbReference>
<dbReference type="SUPFAM" id="SSF50475">
    <property type="entry name" value="FMN-binding split barrel"/>
    <property type="match status" value="1"/>
</dbReference>
<dbReference type="EMBL" id="QGMY01000002">
    <property type="protein sequence ID" value="PWR73889.1"/>
    <property type="molecule type" value="Genomic_DNA"/>
</dbReference>
<sequence>MDPMKIPKQSKDEYDELIKRQFVSRIAFIGPDNPYIAPFMYVFDGKYLYFLSSRYGRKMKYMQMNSRVSVEIEEYSSDLSTFRFVSLQGFLEEVLNEEQIMKVKGMFVEMIQKNSLSSHILTAFGYSADDDPMVITRENRCALWKLKGVTDIVALKNG</sequence>
<proteinExistence type="predicted"/>
<dbReference type="AlphaFoldDB" id="A0A2V2N297"/>
<dbReference type="Proteomes" id="UP000245657">
    <property type="component" value="Unassembled WGS sequence"/>
</dbReference>
<dbReference type="InterPro" id="IPR012349">
    <property type="entry name" value="Split_barrel_FMN-bd"/>
</dbReference>
<dbReference type="OrthoDB" id="953at2157"/>
<dbReference type="RefSeq" id="WP_109967169.1">
    <property type="nucleotide sequence ID" value="NZ_CP176093.1"/>
</dbReference>
<dbReference type="GeneID" id="97549227"/>
<evidence type="ECO:0000313" key="1">
    <source>
        <dbReference type="EMBL" id="PWR73889.1"/>
    </source>
</evidence>
<protein>
    <submittedName>
        <fullName evidence="1">Pyridoxamine 5'-phosphate oxidase</fullName>
    </submittedName>
</protein>
<dbReference type="InterPro" id="IPR024747">
    <property type="entry name" value="Pyridox_Oxase-rel"/>
</dbReference>
<accession>A0A2V2N297</accession>
<keyword evidence="2" id="KW-1185">Reference proteome</keyword>
<gene>
    <name evidence="1" type="ORF">DK846_01615</name>
</gene>
<evidence type="ECO:0000313" key="2">
    <source>
        <dbReference type="Proteomes" id="UP000245657"/>
    </source>
</evidence>
<dbReference type="Pfam" id="PF12900">
    <property type="entry name" value="Pyridox_ox_2"/>
    <property type="match status" value="1"/>
</dbReference>